<dbReference type="Proteomes" id="UP000318542">
    <property type="component" value="Unassembled WGS sequence"/>
</dbReference>
<sequence length="356" mass="40216">MTFTAHRTAFQFHIERNGQDTHTVPAGVLIQILENAQRAFELIGLHLAGRGIKERARVPSHISQSLQLVCTVPEPGSYVLPVEIGGEADLFQQDLAGKAFSIFKRIVQGVARQNAEALHQAMPDPNIQRRVLDSIKGMAPRAGAPWRLELQDEQRQPFACLDEKTIPFVETVLVPKEQREAARVVTGEMKSIDFAERKVTIIYPPTSKELACIYEEAVEDFLYEKRRDLIQVTGRVVLDEQGLPKQIIDVTDIRDLDLSPLVIDKVRYGKIHLKANRSLTMEPFLDETKQLMCIEDEALAIDVYATTRESLLAELHEQIAMLWQEYAKAPDEELDVAALKLKHVLRNAFTEVDHAP</sequence>
<dbReference type="RefSeq" id="WP_143902280.1">
    <property type="nucleotide sequence ID" value="NZ_VJOL01000022.1"/>
</dbReference>
<evidence type="ECO:0000313" key="1">
    <source>
        <dbReference type="EMBL" id="TSE29647.1"/>
    </source>
</evidence>
<evidence type="ECO:0000313" key="2">
    <source>
        <dbReference type="Proteomes" id="UP000318542"/>
    </source>
</evidence>
<name>A0A554X1D5_9BURK</name>
<protein>
    <submittedName>
        <fullName evidence="1">Uncharacterized protein</fullName>
    </submittedName>
</protein>
<dbReference type="OrthoDB" id="7811413at2"/>
<dbReference type="AlphaFoldDB" id="A0A554X1D5"/>
<organism evidence="1 2">
    <name type="scientific">Tepidimonas thermarum</name>
    <dbReference type="NCBI Taxonomy" id="335431"/>
    <lineage>
        <taxon>Bacteria</taxon>
        <taxon>Pseudomonadati</taxon>
        <taxon>Pseudomonadota</taxon>
        <taxon>Betaproteobacteria</taxon>
        <taxon>Burkholderiales</taxon>
        <taxon>Tepidimonas</taxon>
    </lineage>
</organism>
<reference evidence="1 2" key="1">
    <citation type="submission" date="2019-07" db="EMBL/GenBank/DDBJ databases">
        <title>Tepidimonas thermarum AA-1 draft genome.</title>
        <authorList>
            <person name="Da Costa M.S."/>
            <person name="Froufe H.J.C."/>
            <person name="Egas C."/>
            <person name="Albuquerque L."/>
        </authorList>
    </citation>
    <scope>NUCLEOTIDE SEQUENCE [LARGE SCALE GENOMIC DNA]</scope>
    <source>
        <strain evidence="1 2">AA-1</strain>
    </source>
</reference>
<comment type="caution">
    <text evidence="1">The sequence shown here is derived from an EMBL/GenBank/DDBJ whole genome shotgun (WGS) entry which is preliminary data.</text>
</comment>
<proteinExistence type="predicted"/>
<accession>A0A554X1D5</accession>
<gene>
    <name evidence="1" type="ORF">Tther_01383</name>
</gene>
<keyword evidence="2" id="KW-1185">Reference proteome</keyword>
<dbReference type="EMBL" id="VJOL01000022">
    <property type="protein sequence ID" value="TSE29647.1"/>
    <property type="molecule type" value="Genomic_DNA"/>
</dbReference>